<proteinExistence type="predicted"/>
<dbReference type="InterPro" id="IPR006016">
    <property type="entry name" value="UspA"/>
</dbReference>
<dbReference type="SUPFAM" id="SSF52402">
    <property type="entry name" value="Adenine nucleotide alpha hydrolases-like"/>
    <property type="match status" value="1"/>
</dbReference>
<gene>
    <name evidence="2" type="ORF">LJ751_14030</name>
</gene>
<dbReference type="AlphaFoldDB" id="A0A9X1M4I1"/>
<evidence type="ECO:0000313" key="3">
    <source>
        <dbReference type="Proteomes" id="UP001139264"/>
    </source>
</evidence>
<feature type="domain" description="UspA" evidence="1">
    <location>
        <begin position="8"/>
        <end position="154"/>
    </location>
</feature>
<dbReference type="InterPro" id="IPR014729">
    <property type="entry name" value="Rossmann-like_a/b/a_fold"/>
</dbReference>
<dbReference type="Pfam" id="PF00582">
    <property type="entry name" value="Usp"/>
    <property type="match status" value="1"/>
</dbReference>
<evidence type="ECO:0000313" key="2">
    <source>
        <dbReference type="EMBL" id="MCC3270457.1"/>
    </source>
</evidence>
<dbReference type="CDD" id="cd00293">
    <property type="entry name" value="USP-like"/>
    <property type="match status" value="1"/>
</dbReference>
<protein>
    <submittedName>
        <fullName evidence="2">Universal stress protein</fullName>
    </submittedName>
</protein>
<evidence type="ECO:0000259" key="1">
    <source>
        <dbReference type="Pfam" id="PF00582"/>
    </source>
</evidence>
<sequence>MSNPKPQVLVGVVTGSTVASVVKEAAAFAEQFRADLICANVDDSSDKVEERPDGSVVSVPINPDLPFEETEVFDPELRAEIAEILDSRPVTWSVRALAGGPGQELARLAGELDVLMIVVGTRESGIRGEAERFLNGSVAVHLAHHQHRPVVMVPQHPVIDDADLPWKREK</sequence>
<dbReference type="EMBL" id="JAJFZP010000011">
    <property type="protein sequence ID" value="MCC3270457.1"/>
    <property type="molecule type" value="Genomic_DNA"/>
</dbReference>
<organism evidence="2 3">
    <name type="scientific">Arthrobacter gengyunqii</name>
    <dbReference type="NCBI Taxonomy" id="2886940"/>
    <lineage>
        <taxon>Bacteria</taxon>
        <taxon>Bacillati</taxon>
        <taxon>Actinomycetota</taxon>
        <taxon>Actinomycetes</taxon>
        <taxon>Micrococcales</taxon>
        <taxon>Micrococcaceae</taxon>
        <taxon>Arthrobacter</taxon>
    </lineage>
</organism>
<accession>A0A9X1M4I1</accession>
<name>A0A9X1M4I1_9MICC</name>
<dbReference type="Proteomes" id="UP001139264">
    <property type="component" value="Unassembled WGS sequence"/>
</dbReference>
<reference evidence="2" key="1">
    <citation type="submission" date="2021-10" db="EMBL/GenBank/DDBJ databases">
        <title>Novel species in genus Arthrobacter.</title>
        <authorList>
            <person name="Liu Y."/>
        </authorList>
    </citation>
    <scope>NUCLEOTIDE SEQUENCE</scope>
    <source>
        <strain evidence="2">Zg-Y809</strain>
    </source>
</reference>
<dbReference type="RefSeq" id="WP_227908749.1">
    <property type="nucleotide sequence ID" value="NZ_CP095461.1"/>
</dbReference>
<dbReference type="Gene3D" id="3.40.50.620">
    <property type="entry name" value="HUPs"/>
    <property type="match status" value="1"/>
</dbReference>
<comment type="caution">
    <text evidence="2">The sequence shown here is derived from an EMBL/GenBank/DDBJ whole genome shotgun (WGS) entry which is preliminary data.</text>
</comment>